<dbReference type="Pfam" id="PF12449">
    <property type="entry name" value="DUF3684"/>
    <property type="match status" value="1"/>
</dbReference>
<dbReference type="OMA" id="VYWWVIL"/>
<evidence type="ECO:0000259" key="2">
    <source>
        <dbReference type="Pfam" id="PF25794"/>
    </source>
</evidence>
<feature type="compositionally biased region" description="Polar residues" evidence="1">
    <location>
        <begin position="1431"/>
        <end position="1461"/>
    </location>
</feature>
<gene>
    <name evidence="3" type="ORF">SEPMUDRAFT_147291</name>
</gene>
<organism evidence="3 4">
    <name type="scientific">Sphaerulina musiva (strain SO2202)</name>
    <name type="common">Poplar stem canker fungus</name>
    <name type="synonym">Septoria musiva</name>
    <dbReference type="NCBI Taxonomy" id="692275"/>
    <lineage>
        <taxon>Eukaryota</taxon>
        <taxon>Fungi</taxon>
        <taxon>Dikarya</taxon>
        <taxon>Ascomycota</taxon>
        <taxon>Pezizomycotina</taxon>
        <taxon>Dothideomycetes</taxon>
        <taxon>Dothideomycetidae</taxon>
        <taxon>Mycosphaerellales</taxon>
        <taxon>Mycosphaerellaceae</taxon>
        <taxon>Sphaerulina</taxon>
    </lineage>
</organism>
<feature type="domain" description="Sacsin/Nov" evidence="2">
    <location>
        <begin position="31"/>
        <end position="153"/>
    </location>
</feature>
<protein>
    <submittedName>
        <fullName evidence="3">HATPase_c domain-containing protein</fullName>
    </submittedName>
</protein>
<dbReference type="eggNOG" id="ENOG502QPMA">
    <property type="taxonomic scope" value="Eukaryota"/>
</dbReference>
<accession>M3B6H3</accession>
<dbReference type="PANTHER" id="PTHR47839">
    <property type="entry name" value="DOMAIN PROTEIN, PUTATIVE (AFU_ORTHOLOGUE AFUA_6G04830)-RELATED"/>
    <property type="match status" value="1"/>
</dbReference>
<sequence length="1743" mass="193497">MAGSEALARLREQTMSSLEDEEAVTVNTRALIDKVLARYSGEWTTLRELIQNAADAQARKVTIRFETLPSPTVPLPQSPDSGEHLKHTILHHTLKTLVVSNDGEHFKETDWQRLKRIAEGNPDETKIGAFGVGFYSVFADCESPFVSSGAQTMAFYWKKDSLFTRRGRLSDSEVQGTTFLLDYRSQTTPVPQLLSICQFLATSLTFVGLESIELYLDQWNILTLTKKMAPAANVKIPGDVDPKTRDGLMKITDVEYQNAQIDARWMNAVGWNRRSQSSTTIAAQAPTDTGTSLRSFFGRITGSAIASATTRKAQREDDALQQAILEDIAGCSTATVFLRISTVSILTNVSRQLSAELERATKKPPPKRTRISILTSSYDESAASLSTSSGGSSKKAADIFASVLPTKNGKIFIGFPTAQTTGLLAHISAPSVIPTVERESIDLNARYVRDWNVEMLRVAGIACRIAYTGDMVELRVKIERNMAAAGRSKVNSDDISAVMPSAVHTYKQYNFLESTPSLKVGQYIEEAFWTCNTKASIDVLSTRGVLPSHQVRVATEDLSFVEGIPVIPDELMHKANEFLTKLRDYGLLSDITTGDIKKELEAQALTEKQLTELLKWACNKVSRQEMDSDAVQMLFDGTVATISEEFVNSSGSPVLQLGQISTFVNTAKIPVDVPTPPQTAPFRITKGLAPSQLQSIGWNELQVVPWLRWIVESDGSGFGETESLTTSPTVASQVLPVISRGWDALSQSSKQSVQELLIPRTVIPTKLGMRKPPQAYFASVRLFDDLPTITGLQGVKEKFLNALGVRKTVELNVVFDRLMAKSTPGAAEEGKWSHVDLIKYLVSVKDDIPTEDMKRLQQTPMCPAEVHSGDQSVKTALYRLSELFEPDDKIRRLTLPVLQWPGQYRANTPEGRFLRSLGLRTHPSVPDLVKILANAAVGSELQKNAIEYWIANAYQFGYQKHPVAEIHSAFLPVESLPGEKPNMVGKPSQLYANPKASILGFRILRQDLVQHHALFGVAIDPPIDKCAEKLIKSPPANASQAKIIFSYFAGRLAEIGPNGNLAERLSNAPIVPVVDGTRREKASQTKFVPPRSCYLGDGETYGDIFDFVDFGHEANTFLLRIGTKHEPNGFELASILVRQPGRLLETLGHDKYLNLLRKLAENAANLKKDRALWTGLKSSSCLLAEKLVRSGETHDDEKGELDDEEATFKEIHLAKAADIVIVDDITVYRLFQGNLLAAPQEEVLEALYNSLETPSLSQLVETDQRMGALLRDQTPGTILQKLLVERCRLFLHDHPPEVIRHDAKWLEQSMTVKVTEFLQVTRRLKGFRGLQHTDKKTAALHRESKKDATLFVTARYDLYEVSRAVMPVLLKRPRQQDFLALETILESDLRRLKVKGYNVDRILRQKAAESRIAESERQKRAEEQRLLAQADAQTMPQQADAQTMPQQAPTAKSIVPSQPQHDPQPETPDRTLSMPGSFADSPDRPSSSGIMKRPSGIFSNIQKALGLNAGTQAASQMQNPLTNDAPPPYEHRSPMGPRSVTPGTEVVTSPRDINENLRKAIKATREYNSSTVFNRPQTNEVKETTSYCDSRPGHDLQYTAELGNGIKLYLDRSHQDANAFLQTHREAIALFVSILSEVAKIFEVSPQTVHIYHDLSGASIAFNSSGSIFCNLRYFMQLHMPDMASPEGKVEALAYWYITLCHELAHNLVSNHDSNHSYYTESFAAYYFRRMVSLAGRVLAQQG</sequence>
<dbReference type="GeneID" id="27901339"/>
<dbReference type="InterPro" id="IPR036890">
    <property type="entry name" value="HATPase_C_sf"/>
</dbReference>
<name>M3B6H3_SPHMS</name>
<dbReference type="EMBL" id="KB456261">
    <property type="protein sequence ID" value="EMF15387.1"/>
    <property type="molecule type" value="Genomic_DNA"/>
</dbReference>
<dbReference type="InterPro" id="IPR058210">
    <property type="entry name" value="SACS/Nov_dom"/>
</dbReference>
<dbReference type="PANTHER" id="PTHR47839:SF1">
    <property type="entry name" value="DOMAIN PROTEIN, PUTATIVE (AFU_ORTHOLOGUE AFUA_6G04830)-RELATED"/>
    <property type="match status" value="1"/>
</dbReference>
<dbReference type="Proteomes" id="UP000016931">
    <property type="component" value="Unassembled WGS sequence"/>
</dbReference>
<reference evidence="3 4" key="1">
    <citation type="journal article" date="2012" name="PLoS Pathog.">
        <title>Diverse lifestyles and strategies of plant pathogenesis encoded in the genomes of eighteen Dothideomycetes fungi.</title>
        <authorList>
            <person name="Ohm R.A."/>
            <person name="Feau N."/>
            <person name="Henrissat B."/>
            <person name="Schoch C.L."/>
            <person name="Horwitz B.A."/>
            <person name="Barry K.W."/>
            <person name="Condon B.J."/>
            <person name="Copeland A.C."/>
            <person name="Dhillon B."/>
            <person name="Glaser F."/>
            <person name="Hesse C.N."/>
            <person name="Kosti I."/>
            <person name="LaButti K."/>
            <person name="Lindquist E.A."/>
            <person name="Lucas S."/>
            <person name="Salamov A.A."/>
            <person name="Bradshaw R.E."/>
            <person name="Ciuffetti L."/>
            <person name="Hamelin R.C."/>
            <person name="Kema G.H.J."/>
            <person name="Lawrence C."/>
            <person name="Scott J.A."/>
            <person name="Spatafora J.W."/>
            <person name="Turgeon B.G."/>
            <person name="de Wit P.J.G.M."/>
            <person name="Zhong S."/>
            <person name="Goodwin S.B."/>
            <person name="Grigoriev I.V."/>
        </authorList>
    </citation>
    <scope>NUCLEOTIDE SEQUENCE [LARGE SCALE GENOMIC DNA]</scope>
    <source>
        <strain evidence="3 4">SO2202</strain>
    </source>
</reference>
<evidence type="ECO:0000313" key="4">
    <source>
        <dbReference type="Proteomes" id="UP000016931"/>
    </source>
</evidence>
<evidence type="ECO:0000256" key="1">
    <source>
        <dbReference type="SAM" id="MobiDB-lite"/>
    </source>
</evidence>
<dbReference type="RefSeq" id="XP_016763508.1">
    <property type="nucleotide sequence ID" value="XM_016904202.1"/>
</dbReference>
<evidence type="ECO:0000313" key="3">
    <source>
        <dbReference type="EMBL" id="EMF15387.1"/>
    </source>
</evidence>
<feature type="region of interest" description="Disordered" evidence="1">
    <location>
        <begin position="1430"/>
        <end position="1494"/>
    </location>
</feature>
<dbReference type="OrthoDB" id="10031156at2759"/>
<dbReference type="Gene3D" id="3.30.565.10">
    <property type="entry name" value="Histidine kinase-like ATPase, C-terminal domain"/>
    <property type="match status" value="1"/>
</dbReference>
<proteinExistence type="predicted"/>
<dbReference type="InterPro" id="IPR022155">
    <property type="entry name" value="DUF3684"/>
</dbReference>
<dbReference type="Pfam" id="PF25794">
    <property type="entry name" value="SACS"/>
    <property type="match status" value="1"/>
</dbReference>
<keyword evidence="4" id="KW-1185">Reference proteome</keyword>
<dbReference type="STRING" id="692275.M3B6H3"/>
<dbReference type="NCBIfam" id="NF047352">
    <property type="entry name" value="P_loop_sacsin"/>
    <property type="match status" value="1"/>
</dbReference>
<dbReference type="HOGENOM" id="CLU_001744_1_0_1"/>
<dbReference type="SUPFAM" id="SSF55874">
    <property type="entry name" value="ATPase domain of HSP90 chaperone/DNA topoisomerase II/histidine kinase"/>
    <property type="match status" value="1"/>
</dbReference>